<sequence length="450" mass="51009">MNKLKVLDLTGCIRLKTTPNFSNFTSLEKLILARCVQLTKIHNSLGKLNLLKTLNINGCSSLRGLPVEIGSLQSLIEIIMPQNIHPFMLPETFGDLQSLSSLILDEHPGINQLPNSIGELVKVTHLSLRRCVGIKKLPCSIGKMKMLVELDLSKSGIVELPDSIGFLEKLKVIRVLEELHARNCWYLTDENLEKIKKLSRLRILDLSSTEVSTFPPVLGCLSCLQTLEWGSSSHLPEVRHLPPSLTRLHLQACHFPSNLHFTSLVNLDYLELYKLTTSIEEPGPTWTSDSPEEHLIHPLPSALSILKLRGISLLPHLSNLKRLSVLWVIEYPMSGFSVSKDLIHLKELKLSKCKFLEKIPGLSVLKNLERLDLNRLESLVEIDGLSELESLQYFRISHCGQIERLPNLSKLDKLGHIVSRPDPRARTHPSTLVDFIMRYPRTTYRRPFHF</sequence>
<proteinExistence type="predicted"/>
<dbReference type="InterPro" id="IPR032675">
    <property type="entry name" value="LRR_dom_sf"/>
</dbReference>
<name>A0A059CXV4_EUCGR</name>
<gene>
    <name evidence="1" type="ORF">EUGRSUZ_B00005</name>
</gene>
<dbReference type="AlphaFoldDB" id="A0A059CXV4"/>
<dbReference type="PANTHER" id="PTHR47186">
    <property type="entry name" value="LEUCINE-RICH REPEAT-CONTAINING PROTEIN 57"/>
    <property type="match status" value="1"/>
</dbReference>
<organism evidence="1">
    <name type="scientific">Eucalyptus grandis</name>
    <name type="common">Flooded gum</name>
    <dbReference type="NCBI Taxonomy" id="71139"/>
    <lineage>
        <taxon>Eukaryota</taxon>
        <taxon>Viridiplantae</taxon>
        <taxon>Streptophyta</taxon>
        <taxon>Embryophyta</taxon>
        <taxon>Tracheophyta</taxon>
        <taxon>Spermatophyta</taxon>
        <taxon>Magnoliopsida</taxon>
        <taxon>eudicotyledons</taxon>
        <taxon>Gunneridae</taxon>
        <taxon>Pentapetalae</taxon>
        <taxon>rosids</taxon>
        <taxon>malvids</taxon>
        <taxon>Myrtales</taxon>
        <taxon>Myrtaceae</taxon>
        <taxon>Myrtoideae</taxon>
        <taxon>Eucalypteae</taxon>
        <taxon>Eucalyptus</taxon>
    </lineage>
</organism>
<reference evidence="1" key="1">
    <citation type="submission" date="2013-07" db="EMBL/GenBank/DDBJ databases">
        <title>The genome of Eucalyptus grandis.</title>
        <authorList>
            <person name="Schmutz J."/>
            <person name="Hayes R."/>
            <person name="Myburg A."/>
            <person name="Tuskan G."/>
            <person name="Grattapaglia D."/>
            <person name="Rokhsar D.S."/>
        </authorList>
    </citation>
    <scope>NUCLEOTIDE SEQUENCE</scope>
    <source>
        <tissue evidence="1">Leaf extractions</tissue>
    </source>
</reference>
<accession>A0A059CXV4</accession>
<evidence type="ECO:0008006" key="2">
    <source>
        <dbReference type="Google" id="ProtNLM"/>
    </source>
</evidence>
<dbReference type="Gramene" id="KCW83044">
    <property type="protein sequence ID" value="KCW83044"/>
    <property type="gene ID" value="EUGRSUZ_B00005"/>
</dbReference>
<dbReference type="PANTHER" id="PTHR47186:SF31">
    <property type="entry name" value="WRKY DOMAIN-CONTAINING PROTEIN"/>
    <property type="match status" value="1"/>
</dbReference>
<evidence type="ECO:0000313" key="1">
    <source>
        <dbReference type="EMBL" id="KCW83044.1"/>
    </source>
</evidence>
<dbReference type="Gene3D" id="3.80.10.10">
    <property type="entry name" value="Ribonuclease Inhibitor"/>
    <property type="match status" value="3"/>
</dbReference>
<protein>
    <recommendedName>
        <fullName evidence="2">NB-ARC domain-containing protein</fullName>
    </recommendedName>
</protein>
<dbReference type="EMBL" id="KK198754">
    <property type="protein sequence ID" value="KCW83044.1"/>
    <property type="molecule type" value="Genomic_DNA"/>
</dbReference>
<dbReference type="SUPFAM" id="SSF52058">
    <property type="entry name" value="L domain-like"/>
    <property type="match status" value="1"/>
</dbReference>
<dbReference type="InParanoid" id="A0A059CXV4"/>
<dbReference type="STRING" id="71139.A0A059CXV4"/>